<name>A0A8T8E3E8_9EURY</name>
<accession>A0A8T8E3E8</accession>
<feature type="coiled-coil region" evidence="1">
    <location>
        <begin position="37"/>
        <end position="78"/>
    </location>
</feature>
<protein>
    <submittedName>
        <fullName evidence="2">Uncharacterized protein</fullName>
    </submittedName>
</protein>
<proteinExistence type="predicted"/>
<reference evidence="2 3" key="1">
    <citation type="submission" date="2021-01" db="EMBL/GenBank/DDBJ databases">
        <title>Genome Sequence and Methylation Pattern of Haloterrigena salifodinae BOL5-1, An Extremely Halophilic Archaeon from a Bolivian Salt Mine.</title>
        <authorList>
            <person name="DasSarma P."/>
            <person name="Anton B.P."/>
            <person name="DasSarma S.L."/>
            <person name="von Ehrenheim H.A.L."/>
            <person name="Martinez F.L."/>
            <person name="Guzman D."/>
            <person name="Roberts R.J."/>
            <person name="DasSarma S."/>
        </authorList>
    </citation>
    <scope>NUCLEOTIDE SEQUENCE [LARGE SCALE GENOMIC DNA]</scope>
    <source>
        <strain evidence="2 3">BOL5-1</strain>
    </source>
</reference>
<dbReference type="AlphaFoldDB" id="A0A8T8E3E8"/>
<evidence type="ECO:0000256" key="1">
    <source>
        <dbReference type="SAM" id="Coils"/>
    </source>
</evidence>
<dbReference type="KEGG" id="hsal:JMJ58_03745"/>
<dbReference type="GeneID" id="62874207"/>
<sequence>MVVPELSLIVSLLNTVRDYIWFWQEQTEEEGEEERISEENLKLISELREEVKRKESKIQSQQARITAKEEEIDDYERVVKTLGDGRLTVEDLVEKYWRESTILIISISKQQNSDGEQQSFIREELEKEYDLIRLTSKTWVIPPAEFPSDLDAKSNRNKIRDWLKNEVYSKYDGHHALVPFVTAVDLKNVYSRNDFEEDDIDDPANSLEEELGLTRLMTEEDFSNELASKNISLLELIESGHISFFVSSYVSDDELKEISKDVDEITDELEDKIGTLSLYSLASNDAIEPLADALENYVPYQTKVARGAVGVAKMWEERLEVIEADSIEAPA</sequence>
<evidence type="ECO:0000313" key="2">
    <source>
        <dbReference type="EMBL" id="QRV16022.1"/>
    </source>
</evidence>
<dbReference type="Proteomes" id="UP000637819">
    <property type="component" value="Chromosome"/>
</dbReference>
<dbReference type="RefSeq" id="WP_204748405.1">
    <property type="nucleotide sequence ID" value="NZ_CP069188.1"/>
</dbReference>
<gene>
    <name evidence="2" type="ORF">JMJ58_03745</name>
</gene>
<keyword evidence="3" id="KW-1185">Reference proteome</keyword>
<organism evidence="2 3">
    <name type="scientific">Haloterrigena salifodinae</name>
    <dbReference type="NCBI Taxonomy" id="2675099"/>
    <lineage>
        <taxon>Archaea</taxon>
        <taxon>Methanobacteriati</taxon>
        <taxon>Methanobacteriota</taxon>
        <taxon>Stenosarchaea group</taxon>
        <taxon>Halobacteria</taxon>
        <taxon>Halobacteriales</taxon>
        <taxon>Natrialbaceae</taxon>
        <taxon>Haloterrigena</taxon>
    </lineage>
</organism>
<dbReference type="EMBL" id="CP069188">
    <property type="protein sequence ID" value="QRV16022.1"/>
    <property type="molecule type" value="Genomic_DNA"/>
</dbReference>
<keyword evidence="1" id="KW-0175">Coiled coil</keyword>
<evidence type="ECO:0000313" key="3">
    <source>
        <dbReference type="Proteomes" id="UP000637819"/>
    </source>
</evidence>